<sequence length="96" mass="11492">MTYMLVLFLVLINWLAIAAYRKLRLLRSISQIELEVELEMQSRAHQLLVRRDKMEAGALKEQLDLAEEQWKGDLAEYMEEFEQEALLRSKRRLNRV</sequence>
<dbReference type="EMBL" id="CAAJGR010000059">
    <property type="protein sequence ID" value="VHO02267.1"/>
    <property type="molecule type" value="Genomic_DNA"/>
</dbReference>
<protein>
    <submittedName>
        <fullName evidence="1">Uncharacterized protein</fullName>
    </submittedName>
</protein>
<dbReference type="AlphaFoldDB" id="A0A486XLJ7"/>
<gene>
    <name evidence="1" type="ORF">BAL341_681</name>
</gene>
<proteinExistence type="predicted"/>
<name>A0A486XLJ7_9GAMM</name>
<reference evidence="1" key="1">
    <citation type="submission" date="2019-04" db="EMBL/GenBank/DDBJ databases">
        <authorList>
            <person name="Brambilla D."/>
        </authorList>
    </citation>
    <scope>NUCLEOTIDE SEQUENCE</scope>
    <source>
        <strain evidence="1">BAL1</strain>
    </source>
</reference>
<organism evidence="1">
    <name type="scientific">Rheinheimera sp. BAL341</name>
    <dbReference type="NCBI Taxonomy" id="1708203"/>
    <lineage>
        <taxon>Bacteria</taxon>
        <taxon>Pseudomonadati</taxon>
        <taxon>Pseudomonadota</taxon>
        <taxon>Gammaproteobacteria</taxon>
        <taxon>Chromatiales</taxon>
        <taxon>Chromatiaceae</taxon>
        <taxon>Rheinheimera</taxon>
    </lineage>
</organism>
<accession>A0A486XLJ7</accession>
<evidence type="ECO:0000313" key="1">
    <source>
        <dbReference type="EMBL" id="VHO02267.1"/>
    </source>
</evidence>